<dbReference type="InterPro" id="IPR002645">
    <property type="entry name" value="STAS_dom"/>
</dbReference>
<sequence length="567" mass="59253">MAETIPGQRAGRRWPVGGWLPRYRWKRFGPDSLGAATAWALIVPECVAYAQIAGVPPQNAFYAAPIALLAYALFGSSRFLIVGATSAASVLSGATVSGLTTDPNKAAVFSAALALMAGAALIVAGLCRLGFIADFLAEPALVGFLFGMALTMIVRQMSKLTGQSTGDGNFFQRLWHVLSEIGAWSGATVLVGALAIVALLVLERFLPRLPAALIVLVAGIVLSAALDLKDHGVDVVGRIPRAVPTPAWPSMPLHDWVSMSGGAMGVALICFAEGFSIAGSFARKHGDQVDASREMTAMGAANAAVGLFKGFAVSGSASRSAAAESAGGSSPMVSVVAAVLVLITGAFLTPLFTDLPEPVLGAIVVVAVRGFLNVKEMRRYWERDRPSFAVAATALMGVLVFDLLPGLLLAVLLSLLLFIAAASRPKVSVLGHLPGTTVYADADEHDEAVTTPGLLVARPDGTLFFGNASRVKNAVVDLAVQAGARVVVLDLTASYRFGVEVLDTIGELREELAHHDADLWIGRPRVWTREFIGTSRLGRQLGPGRIFDTVGDAVDAFSHAPLGAPSK</sequence>
<dbReference type="EMBL" id="FOAZ01000017">
    <property type="protein sequence ID" value="SEM03934.1"/>
    <property type="molecule type" value="Genomic_DNA"/>
</dbReference>
<evidence type="ECO:0000259" key="6">
    <source>
        <dbReference type="PROSITE" id="PS50801"/>
    </source>
</evidence>
<proteinExistence type="predicted"/>
<dbReference type="InterPro" id="IPR001902">
    <property type="entry name" value="SLC26A/SulP_fam"/>
</dbReference>
<evidence type="ECO:0000256" key="3">
    <source>
        <dbReference type="ARBA" id="ARBA00022989"/>
    </source>
</evidence>
<dbReference type="PROSITE" id="PS50801">
    <property type="entry name" value="STAS"/>
    <property type="match status" value="1"/>
</dbReference>
<gene>
    <name evidence="7" type="ORF">SAMN05414137_11766</name>
</gene>
<dbReference type="Pfam" id="PF00916">
    <property type="entry name" value="Sulfate_transp"/>
    <property type="match status" value="1"/>
</dbReference>
<feature type="transmembrane region" description="Helical" evidence="5">
    <location>
        <begin position="358"/>
        <end position="374"/>
    </location>
</feature>
<evidence type="ECO:0000256" key="1">
    <source>
        <dbReference type="ARBA" id="ARBA00004141"/>
    </source>
</evidence>
<feature type="transmembrane region" description="Helical" evidence="5">
    <location>
        <begin position="106"/>
        <end position="127"/>
    </location>
</feature>
<accession>A0A1H7V483</accession>
<organism evidence="7 8">
    <name type="scientific">Streptacidiphilus jiangxiensis</name>
    <dbReference type="NCBI Taxonomy" id="235985"/>
    <lineage>
        <taxon>Bacteria</taxon>
        <taxon>Bacillati</taxon>
        <taxon>Actinomycetota</taxon>
        <taxon>Actinomycetes</taxon>
        <taxon>Kitasatosporales</taxon>
        <taxon>Streptomycetaceae</taxon>
        <taxon>Streptacidiphilus</taxon>
    </lineage>
</organism>
<dbReference type="OrthoDB" id="9771198at2"/>
<evidence type="ECO:0000313" key="7">
    <source>
        <dbReference type="EMBL" id="SEM03934.1"/>
    </source>
</evidence>
<evidence type="ECO:0000256" key="5">
    <source>
        <dbReference type="SAM" id="Phobius"/>
    </source>
</evidence>
<dbReference type="GO" id="GO:0055085">
    <property type="term" value="P:transmembrane transport"/>
    <property type="evidence" value="ECO:0007669"/>
    <property type="project" value="InterPro"/>
</dbReference>
<evidence type="ECO:0000256" key="2">
    <source>
        <dbReference type="ARBA" id="ARBA00022692"/>
    </source>
</evidence>
<dbReference type="CDD" id="cd07042">
    <property type="entry name" value="STAS_SulP_like_sulfate_transporter"/>
    <property type="match status" value="1"/>
</dbReference>
<dbReference type="eggNOG" id="COG0659">
    <property type="taxonomic scope" value="Bacteria"/>
</dbReference>
<reference evidence="8" key="1">
    <citation type="submission" date="2016-10" db="EMBL/GenBank/DDBJ databases">
        <authorList>
            <person name="Varghese N."/>
        </authorList>
    </citation>
    <scope>NUCLEOTIDE SEQUENCE [LARGE SCALE GENOMIC DNA]</scope>
    <source>
        <strain evidence="8">DSM 45096 / BCRC 16803 / CGMCC 4.1857 / CIP 109030 / JCM 12277 / KCTC 19219 / NBRC 100920 / 33214</strain>
    </source>
</reference>
<feature type="transmembrane region" description="Helical" evidence="5">
    <location>
        <begin position="256"/>
        <end position="275"/>
    </location>
</feature>
<feature type="transmembrane region" description="Helical" evidence="5">
    <location>
        <begin position="209"/>
        <end position="226"/>
    </location>
</feature>
<evidence type="ECO:0000256" key="4">
    <source>
        <dbReference type="ARBA" id="ARBA00023136"/>
    </source>
</evidence>
<keyword evidence="4 5" id="KW-0472">Membrane</keyword>
<feature type="transmembrane region" description="Helical" evidence="5">
    <location>
        <begin position="181"/>
        <end position="202"/>
    </location>
</feature>
<feature type="transmembrane region" description="Helical" evidence="5">
    <location>
        <begin position="139"/>
        <end position="157"/>
    </location>
</feature>
<protein>
    <submittedName>
        <fullName evidence="7">High affinity sulphate transporter 1</fullName>
    </submittedName>
</protein>
<feature type="transmembrane region" description="Helical" evidence="5">
    <location>
        <begin position="58"/>
        <end position="74"/>
    </location>
</feature>
<feature type="transmembrane region" description="Helical" evidence="5">
    <location>
        <begin position="332"/>
        <end position="352"/>
    </location>
</feature>
<feature type="transmembrane region" description="Helical" evidence="5">
    <location>
        <begin position="386"/>
        <end position="419"/>
    </location>
</feature>
<dbReference type="SUPFAM" id="SSF52091">
    <property type="entry name" value="SpoIIaa-like"/>
    <property type="match status" value="1"/>
</dbReference>
<dbReference type="Proteomes" id="UP000183015">
    <property type="component" value="Unassembled WGS sequence"/>
</dbReference>
<dbReference type="RefSeq" id="WP_042443254.1">
    <property type="nucleotide sequence ID" value="NZ_BBPN01000004.1"/>
</dbReference>
<dbReference type="AlphaFoldDB" id="A0A1H7V483"/>
<evidence type="ECO:0000313" key="8">
    <source>
        <dbReference type="Proteomes" id="UP000183015"/>
    </source>
</evidence>
<dbReference type="GO" id="GO:0016020">
    <property type="term" value="C:membrane"/>
    <property type="evidence" value="ECO:0007669"/>
    <property type="project" value="UniProtKB-SubCell"/>
</dbReference>
<dbReference type="InterPro" id="IPR036513">
    <property type="entry name" value="STAS_dom_sf"/>
</dbReference>
<keyword evidence="8" id="KW-1185">Reference proteome</keyword>
<dbReference type="STRING" id="235985.SAMN05414137_11766"/>
<comment type="subcellular location">
    <subcellularLocation>
        <location evidence="1">Membrane</location>
        <topology evidence="1">Multi-pass membrane protein</topology>
    </subcellularLocation>
</comment>
<dbReference type="Gene3D" id="3.30.750.24">
    <property type="entry name" value="STAS domain"/>
    <property type="match status" value="1"/>
</dbReference>
<keyword evidence="3 5" id="KW-1133">Transmembrane helix</keyword>
<dbReference type="InterPro" id="IPR011547">
    <property type="entry name" value="SLC26A/SulP_dom"/>
</dbReference>
<name>A0A1H7V483_STRJI</name>
<keyword evidence="2 5" id="KW-0812">Transmembrane</keyword>
<dbReference type="PANTHER" id="PTHR11814">
    <property type="entry name" value="SULFATE TRANSPORTER"/>
    <property type="match status" value="1"/>
</dbReference>
<feature type="domain" description="STAS" evidence="6">
    <location>
        <begin position="444"/>
        <end position="557"/>
    </location>
</feature>
<dbReference type="Pfam" id="PF01740">
    <property type="entry name" value="STAS"/>
    <property type="match status" value="1"/>
</dbReference>